<protein>
    <submittedName>
        <fullName evidence="1">Uncharacterized protein</fullName>
    </submittedName>
</protein>
<sequence>MAFLASGFAGFFFSLHVRDDRRRKSGKLHQCQQRFSMLFRLFSYLYFAIQMKTPYSLAQANIASTKPRPSSQIHHLWRPLLLELFPRGHPGFPSTPMKPSITLVLLAGAPLMMASRTHTISTNLRHREPKETAVVTSIPRRLRNRSFWRLAHELHNISGFHVRFVHTTPSIFIFL</sequence>
<dbReference type="Proteomes" id="UP001176059">
    <property type="component" value="Unassembled WGS sequence"/>
</dbReference>
<comment type="caution">
    <text evidence="1">The sequence shown here is derived from an EMBL/GenBank/DDBJ whole genome shotgun (WGS) entry which is preliminary data.</text>
</comment>
<reference evidence="1" key="1">
    <citation type="submission" date="2022-08" db="EMBL/GenBank/DDBJ databases">
        <authorList>
            <consortium name="DOE Joint Genome Institute"/>
            <person name="Min B."/>
            <person name="Sierra-Patev S."/>
            <person name="Naranjo-Ortiz M."/>
            <person name="Looney B."/>
            <person name="Konkel Z."/>
            <person name="Slot J.C."/>
            <person name="Sakamoto Y."/>
            <person name="Steenwyk J.L."/>
            <person name="Rokas A."/>
            <person name="Carro J."/>
            <person name="Camarero S."/>
            <person name="Ferreira P."/>
            <person name="Molpeceres G."/>
            <person name="Ruiz-duenas F.J."/>
            <person name="Serrano A."/>
            <person name="Henrissat B."/>
            <person name="Drula E."/>
            <person name="Hughes K.W."/>
            <person name="Mata J.L."/>
            <person name="Ishikawa N.K."/>
            <person name="Vargas-Isla R."/>
            <person name="Ushijima S."/>
            <person name="Smith C.A."/>
            <person name="Ahrendt S."/>
            <person name="Andreopoulos W."/>
            <person name="He G."/>
            <person name="LaButti K."/>
            <person name="Lipzen A."/>
            <person name="Ng V."/>
            <person name="Riley R."/>
            <person name="Sandor L."/>
            <person name="Barry K."/>
            <person name="Martinez A.T."/>
            <person name="Xiao Y."/>
            <person name="Gibbons J.G."/>
            <person name="Terashima K."/>
            <person name="Hibbett D.S."/>
            <person name="Grigoriev I.V."/>
        </authorList>
    </citation>
    <scope>NUCLEOTIDE SEQUENCE</scope>
    <source>
        <strain evidence="1">ET3784</strain>
    </source>
</reference>
<dbReference type="AlphaFoldDB" id="A0AA38JDC2"/>
<reference evidence="1" key="2">
    <citation type="journal article" date="2023" name="Proc. Natl. Acad. Sci. U.S.A.">
        <title>A global phylogenomic analysis of the shiitake genus Lentinula.</title>
        <authorList>
            <person name="Sierra-Patev S."/>
            <person name="Min B."/>
            <person name="Naranjo-Ortiz M."/>
            <person name="Looney B."/>
            <person name="Konkel Z."/>
            <person name="Slot J.C."/>
            <person name="Sakamoto Y."/>
            <person name="Steenwyk J.L."/>
            <person name="Rokas A."/>
            <person name="Carro J."/>
            <person name="Camarero S."/>
            <person name="Ferreira P."/>
            <person name="Molpeceres G."/>
            <person name="Ruiz-Duenas F.J."/>
            <person name="Serrano A."/>
            <person name="Henrissat B."/>
            <person name="Drula E."/>
            <person name="Hughes K.W."/>
            <person name="Mata J.L."/>
            <person name="Ishikawa N.K."/>
            <person name="Vargas-Isla R."/>
            <person name="Ushijima S."/>
            <person name="Smith C.A."/>
            <person name="Donoghue J."/>
            <person name="Ahrendt S."/>
            <person name="Andreopoulos W."/>
            <person name="He G."/>
            <person name="LaButti K."/>
            <person name="Lipzen A."/>
            <person name="Ng V."/>
            <person name="Riley R."/>
            <person name="Sandor L."/>
            <person name="Barry K."/>
            <person name="Martinez A.T."/>
            <person name="Xiao Y."/>
            <person name="Gibbons J.G."/>
            <person name="Terashima K."/>
            <person name="Grigoriev I.V."/>
            <person name="Hibbett D."/>
        </authorList>
    </citation>
    <scope>NUCLEOTIDE SEQUENCE</scope>
    <source>
        <strain evidence="1">ET3784</strain>
    </source>
</reference>
<organism evidence="1 2">
    <name type="scientific">Lentinula guzmanii</name>
    <dbReference type="NCBI Taxonomy" id="2804957"/>
    <lineage>
        <taxon>Eukaryota</taxon>
        <taxon>Fungi</taxon>
        <taxon>Dikarya</taxon>
        <taxon>Basidiomycota</taxon>
        <taxon>Agaricomycotina</taxon>
        <taxon>Agaricomycetes</taxon>
        <taxon>Agaricomycetidae</taxon>
        <taxon>Agaricales</taxon>
        <taxon>Marasmiineae</taxon>
        <taxon>Omphalotaceae</taxon>
        <taxon>Lentinula</taxon>
    </lineage>
</organism>
<proteinExistence type="predicted"/>
<evidence type="ECO:0000313" key="1">
    <source>
        <dbReference type="EMBL" id="KAJ3710910.1"/>
    </source>
</evidence>
<accession>A0AA38JDC2</accession>
<dbReference type="EMBL" id="JANVFO010000128">
    <property type="protein sequence ID" value="KAJ3710910.1"/>
    <property type="molecule type" value="Genomic_DNA"/>
</dbReference>
<name>A0AA38JDC2_9AGAR</name>
<evidence type="ECO:0000313" key="2">
    <source>
        <dbReference type="Proteomes" id="UP001176059"/>
    </source>
</evidence>
<keyword evidence="2" id="KW-1185">Reference proteome</keyword>
<gene>
    <name evidence="1" type="ORF">DFJ43DRAFT_117174</name>
</gene>